<dbReference type="EMBL" id="CM047591">
    <property type="protein sequence ID" value="KAI9918707.1"/>
    <property type="molecule type" value="Genomic_DNA"/>
</dbReference>
<name>A0ACC0WJD1_9STRA</name>
<organism evidence="1 2">
    <name type="scientific">Peronosclerospora sorghi</name>
    <dbReference type="NCBI Taxonomy" id="230839"/>
    <lineage>
        <taxon>Eukaryota</taxon>
        <taxon>Sar</taxon>
        <taxon>Stramenopiles</taxon>
        <taxon>Oomycota</taxon>
        <taxon>Peronosporomycetes</taxon>
        <taxon>Peronosporales</taxon>
        <taxon>Peronosporaceae</taxon>
        <taxon>Peronosclerospora</taxon>
    </lineage>
</organism>
<evidence type="ECO:0000313" key="2">
    <source>
        <dbReference type="Proteomes" id="UP001163321"/>
    </source>
</evidence>
<accession>A0ACC0WJD1</accession>
<sequence length="72" mass="7332">MATALTISSGISGFGRRGAGVMSPVDHGLDVLPALRSTLETASLIGSFNADPSSKFVVSAVPLSLSLHPQHT</sequence>
<comment type="caution">
    <text evidence="1">The sequence shown here is derived from an EMBL/GenBank/DDBJ whole genome shotgun (WGS) entry which is preliminary data.</text>
</comment>
<dbReference type="Proteomes" id="UP001163321">
    <property type="component" value="Chromosome 12"/>
</dbReference>
<gene>
    <name evidence="1" type="ORF">PsorP6_012150</name>
</gene>
<evidence type="ECO:0000313" key="1">
    <source>
        <dbReference type="EMBL" id="KAI9918707.1"/>
    </source>
</evidence>
<protein>
    <submittedName>
        <fullName evidence="1">Uncharacterized protein</fullName>
    </submittedName>
</protein>
<keyword evidence="2" id="KW-1185">Reference proteome</keyword>
<proteinExistence type="predicted"/>
<reference evidence="1 2" key="1">
    <citation type="journal article" date="2022" name="bioRxiv">
        <title>The genome of the oomycete Peronosclerospora sorghi, a cosmopolitan pathogen of maize and sorghum, is inflated with dispersed pseudogenes.</title>
        <authorList>
            <person name="Fletcher K."/>
            <person name="Martin F."/>
            <person name="Isakeit T."/>
            <person name="Cavanaugh K."/>
            <person name="Magill C."/>
            <person name="Michelmore R."/>
        </authorList>
    </citation>
    <scope>NUCLEOTIDE SEQUENCE [LARGE SCALE GENOMIC DNA]</scope>
    <source>
        <strain evidence="1">P6</strain>
    </source>
</reference>